<dbReference type="Proteomes" id="UP001461498">
    <property type="component" value="Unassembled WGS sequence"/>
</dbReference>
<proteinExistence type="inferred from homology"/>
<dbReference type="EMBL" id="JAPXFL010000007">
    <property type="protein sequence ID" value="KAK9504170.1"/>
    <property type="molecule type" value="Genomic_DNA"/>
</dbReference>
<dbReference type="InterPro" id="IPR013128">
    <property type="entry name" value="Peptidase_C1A"/>
</dbReference>
<dbReference type="InterPro" id="IPR038765">
    <property type="entry name" value="Papain-like_cys_pep_sf"/>
</dbReference>
<sequence length="78" mass="9140">MNLYKDFFYYKKGIYKHKFGEKIGKLSVLILGWGKENGSDYWIGENSWGSDWGENGYFRIVRGKNHVNIEQYVIAGIL</sequence>
<name>A0AAW1D1P8_9HEMI</name>
<dbReference type="Gene3D" id="3.90.70.10">
    <property type="entry name" value="Cysteine proteinases"/>
    <property type="match status" value="1"/>
</dbReference>
<dbReference type="InterPro" id="IPR000668">
    <property type="entry name" value="Peptidase_C1A_C"/>
</dbReference>
<gene>
    <name evidence="3" type="ORF">O3M35_010559</name>
</gene>
<comment type="similarity">
    <text evidence="1">Belongs to the peptidase C1 family.</text>
</comment>
<protein>
    <recommendedName>
        <fullName evidence="2">Peptidase C1A papain C-terminal domain-containing protein</fullName>
    </recommendedName>
</protein>
<evidence type="ECO:0000313" key="3">
    <source>
        <dbReference type="EMBL" id="KAK9504170.1"/>
    </source>
</evidence>
<dbReference type="GO" id="GO:0008234">
    <property type="term" value="F:cysteine-type peptidase activity"/>
    <property type="evidence" value="ECO:0007669"/>
    <property type="project" value="InterPro"/>
</dbReference>
<dbReference type="AlphaFoldDB" id="A0AAW1D1P8"/>
<dbReference type="SUPFAM" id="SSF54001">
    <property type="entry name" value="Cysteine proteinases"/>
    <property type="match status" value="1"/>
</dbReference>
<dbReference type="PANTHER" id="PTHR12411">
    <property type="entry name" value="CYSTEINE PROTEASE FAMILY C1-RELATED"/>
    <property type="match status" value="1"/>
</dbReference>
<accession>A0AAW1D1P8</accession>
<evidence type="ECO:0000313" key="4">
    <source>
        <dbReference type="Proteomes" id="UP001461498"/>
    </source>
</evidence>
<dbReference type="GO" id="GO:0006508">
    <property type="term" value="P:proteolysis"/>
    <property type="evidence" value="ECO:0007669"/>
    <property type="project" value="InterPro"/>
</dbReference>
<organism evidence="3 4">
    <name type="scientific">Rhynocoris fuscipes</name>
    <dbReference type="NCBI Taxonomy" id="488301"/>
    <lineage>
        <taxon>Eukaryota</taxon>
        <taxon>Metazoa</taxon>
        <taxon>Ecdysozoa</taxon>
        <taxon>Arthropoda</taxon>
        <taxon>Hexapoda</taxon>
        <taxon>Insecta</taxon>
        <taxon>Pterygota</taxon>
        <taxon>Neoptera</taxon>
        <taxon>Paraneoptera</taxon>
        <taxon>Hemiptera</taxon>
        <taxon>Heteroptera</taxon>
        <taxon>Panheteroptera</taxon>
        <taxon>Cimicomorpha</taxon>
        <taxon>Reduviidae</taxon>
        <taxon>Harpactorinae</taxon>
        <taxon>Harpactorini</taxon>
        <taxon>Rhynocoris</taxon>
    </lineage>
</organism>
<reference evidence="3 4" key="1">
    <citation type="submission" date="2022-12" db="EMBL/GenBank/DDBJ databases">
        <title>Chromosome-level genome assembly of true bugs.</title>
        <authorList>
            <person name="Ma L."/>
            <person name="Li H."/>
        </authorList>
    </citation>
    <scope>NUCLEOTIDE SEQUENCE [LARGE SCALE GENOMIC DNA]</scope>
    <source>
        <strain evidence="3">Lab_2022b</strain>
    </source>
</reference>
<evidence type="ECO:0000259" key="2">
    <source>
        <dbReference type="Pfam" id="PF00112"/>
    </source>
</evidence>
<dbReference type="Pfam" id="PF00112">
    <property type="entry name" value="Peptidase_C1"/>
    <property type="match status" value="1"/>
</dbReference>
<evidence type="ECO:0000256" key="1">
    <source>
        <dbReference type="ARBA" id="ARBA00008455"/>
    </source>
</evidence>
<feature type="domain" description="Peptidase C1A papain C-terminal" evidence="2">
    <location>
        <begin position="3"/>
        <end position="76"/>
    </location>
</feature>
<comment type="caution">
    <text evidence="3">The sequence shown here is derived from an EMBL/GenBank/DDBJ whole genome shotgun (WGS) entry which is preliminary data.</text>
</comment>
<keyword evidence="4" id="KW-1185">Reference proteome</keyword>